<dbReference type="EMBL" id="MU277223">
    <property type="protein sequence ID" value="KAI0059782.1"/>
    <property type="molecule type" value="Genomic_DNA"/>
</dbReference>
<accession>A0ACB8SUC7</accession>
<reference evidence="1" key="2">
    <citation type="journal article" date="2022" name="New Phytol.">
        <title>Evolutionary transition to the ectomycorrhizal habit in the genomes of a hyperdiverse lineage of mushroom-forming fungi.</title>
        <authorList>
            <person name="Looney B."/>
            <person name="Miyauchi S."/>
            <person name="Morin E."/>
            <person name="Drula E."/>
            <person name="Courty P.E."/>
            <person name="Kohler A."/>
            <person name="Kuo A."/>
            <person name="LaButti K."/>
            <person name="Pangilinan J."/>
            <person name="Lipzen A."/>
            <person name="Riley R."/>
            <person name="Andreopoulos W."/>
            <person name="He G."/>
            <person name="Johnson J."/>
            <person name="Nolan M."/>
            <person name="Tritt A."/>
            <person name="Barry K.W."/>
            <person name="Grigoriev I.V."/>
            <person name="Nagy L.G."/>
            <person name="Hibbett D."/>
            <person name="Henrissat B."/>
            <person name="Matheny P.B."/>
            <person name="Labbe J."/>
            <person name="Martin F.M."/>
        </authorList>
    </citation>
    <scope>NUCLEOTIDE SEQUENCE</scope>
    <source>
        <strain evidence="1">HHB10654</strain>
    </source>
</reference>
<organism evidence="1 2">
    <name type="scientific">Artomyces pyxidatus</name>
    <dbReference type="NCBI Taxonomy" id="48021"/>
    <lineage>
        <taxon>Eukaryota</taxon>
        <taxon>Fungi</taxon>
        <taxon>Dikarya</taxon>
        <taxon>Basidiomycota</taxon>
        <taxon>Agaricomycotina</taxon>
        <taxon>Agaricomycetes</taxon>
        <taxon>Russulales</taxon>
        <taxon>Auriscalpiaceae</taxon>
        <taxon>Artomyces</taxon>
    </lineage>
</organism>
<keyword evidence="2" id="KW-1185">Reference proteome</keyword>
<evidence type="ECO:0000313" key="1">
    <source>
        <dbReference type="EMBL" id="KAI0059782.1"/>
    </source>
</evidence>
<proteinExistence type="predicted"/>
<protein>
    <submittedName>
        <fullName evidence="1">Uncharacterized protein</fullName>
    </submittedName>
</protein>
<evidence type="ECO:0000313" key="2">
    <source>
        <dbReference type="Proteomes" id="UP000814140"/>
    </source>
</evidence>
<name>A0ACB8SUC7_9AGAM</name>
<comment type="caution">
    <text evidence="1">The sequence shown here is derived from an EMBL/GenBank/DDBJ whole genome shotgun (WGS) entry which is preliminary data.</text>
</comment>
<dbReference type="Proteomes" id="UP000814140">
    <property type="component" value="Unassembled WGS sequence"/>
</dbReference>
<gene>
    <name evidence="1" type="ORF">BV25DRAFT_1828502</name>
</gene>
<sequence length="87" mass="9835">MSPPPRLSTLLHQLYAKSNSTTPLLLTRRSRPPFPTYCQYGSLSLFLTRAIRRFPSTCYIPMLFSSIFTVPSDPVPAQQISEAWACL</sequence>
<reference evidence="1" key="1">
    <citation type="submission" date="2021-03" db="EMBL/GenBank/DDBJ databases">
        <authorList>
            <consortium name="DOE Joint Genome Institute"/>
            <person name="Ahrendt S."/>
            <person name="Looney B.P."/>
            <person name="Miyauchi S."/>
            <person name="Morin E."/>
            <person name="Drula E."/>
            <person name="Courty P.E."/>
            <person name="Chicoki N."/>
            <person name="Fauchery L."/>
            <person name="Kohler A."/>
            <person name="Kuo A."/>
            <person name="Labutti K."/>
            <person name="Pangilinan J."/>
            <person name="Lipzen A."/>
            <person name="Riley R."/>
            <person name="Andreopoulos W."/>
            <person name="He G."/>
            <person name="Johnson J."/>
            <person name="Barry K.W."/>
            <person name="Grigoriev I.V."/>
            <person name="Nagy L."/>
            <person name="Hibbett D."/>
            <person name="Henrissat B."/>
            <person name="Matheny P.B."/>
            <person name="Labbe J."/>
            <person name="Martin F."/>
        </authorList>
    </citation>
    <scope>NUCLEOTIDE SEQUENCE</scope>
    <source>
        <strain evidence="1">HHB10654</strain>
    </source>
</reference>